<feature type="transmembrane region" description="Helical" evidence="8">
    <location>
        <begin position="1024"/>
        <end position="1046"/>
    </location>
</feature>
<evidence type="ECO:0000256" key="5">
    <source>
        <dbReference type="ARBA" id="ARBA00023157"/>
    </source>
</evidence>
<feature type="transmembrane region" description="Helical" evidence="8">
    <location>
        <begin position="948"/>
        <end position="964"/>
    </location>
</feature>
<evidence type="ECO:0000313" key="14">
    <source>
        <dbReference type="Proteomes" id="UP001163046"/>
    </source>
</evidence>
<dbReference type="InterPro" id="IPR013783">
    <property type="entry name" value="Ig-like_fold"/>
</dbReference>
<dbReference type="Pfam" id="PF07679">
    <property type="entry name" value="I-set"/>
    <property type="match status" value="1"/>
</dbReference>
<dbReference type="Pfam" id="PF00024">
    <property type="entry name" value="PAN_1"/>
    <property type="match status" value="1"/>
</dbReference>
<evidence type="ECO:0000313" key="13">
    <source>
        <dbReference type="EMBL" id="KAJ7393386.1"/>
    </source>
</evidence>
<evidence type="ECO:0000256" key="6">
    <source>
        <dbReference type="ARBA" id="ARBA00023319"/>
    </source>
</evidence>
<dbReference type="AlphaFoldDB" id="A0A9X0DBB5"/>
<dbReference type="InterPro" id="IPR007110">
    <property type="entry name" value="Ig-like_dom"/>
</dbReference>
<dbReference type="PANTHER" id="PTHR45902">
    <property type="entry name" value="LATROPHILIN RECEPTOR-LIKE PROTEIN A"/>
    <property type="match status" value="1"/>
</dbReference>
<name>A0A9X0DBB5_9CNID</name>
<feature type="compositionally biased region" description="Pro residues" evidence="7">
    <location>
        <begin position="453"/>
        <end position="488"/>
    </location>
</feature>
<dbReference type="Gene3D" id="2.60.40.10">
    <property type="entry name" value="Immunoglobulins"/>
    <property type="match status" value="2"/>
</dbReference>
<dbReference type="Pfam" id="PF00002">
    <property type="entry name" value="7tm_2"/>
    <property type="match status" value="1"/>
</dbReference>
<feature type="transmembrane region" description="Helical" evidence="8">
    <location>
        <begin position="976"/>
        <end position="995"/>
    </location>
</feature>
<evidence type="ECO:0000256" key="8">
    <source>
        <dbReference type="SAM" id="Phobius"/>
    </source>
</evidence>
<dbReference type="InterPro" id="IPR003599">
    <property type="entry name" value="Ig_sub"/>
</dbReference>
<dbReference type="OrthoDB" id="5966762at2759"/>
<dbReference type="EMBL" id="MU825398">
    <property type="protein sequence ID" value="KAJ7393386.1"/>
    <property type="molecule type" value="Genomic_DNA"/>
</dbReference>
<dbReference type="InterPro" id="IPR003609">
    <property type="entry name" value="Pan_app"/>
</dbReference>
<keyword evidence="6" id="KW-0393">Immunoglobulin domain</keyword>
<dbReference type="PRINTS" id="PR01217">
    <property type="entry name" value="PRICHEXTENSN"/>
</dbReference>
<feature type="domain" description="Ig-like" evidence="11">
    <location>
        <begin position="231"/>
        <end position="316"/>
    </location>
</feature>
<keyword evidence="3 8" id="KW-1133">Transmembrane helix</keyword>
<dbReference type="CDD" id="cd15039">
    <property type="entry name" value="7tmB3_Methuselah-like"/>
    <property type="match status" value="1"/>
</dbReference>
<feature type="domain" description="G-protein coupled receptors family 2 profile 2" evidence="10">
    <location>
        <begin position="913"/>
        <end position="1164"/>
    </location>
</feature>
<proteinExistence type="predicted"/>
<dbReference type="FunFam" id="2.60.40.10:FF:000032">
    <property type="entry name" value="palladin isoform X1"/>
    <property type="match status" value="1"/>
</dbReference>
<keyword evidence="5" id="KW-1015">Disulfide bond</keyword>
<feature type="region of interest" description="Disordered" evidence="7">
    <location>
        <begin position="333"/>
        <end position="534"/>
    </location>
</feature>
<comment type="caution">
    <text evidence="13">The sequence shown here is derived from an EMBL/GenBank/DDBJ whole genome shotgun (WGS) entry which is preliminary data.</text>
</comment>
<feature type="domain" description="Apple" evidence="12">
    <location>
        <begin position="27"/>
        <end position="112"/>
    </location>
</feature>
<dbReference type="Pfam" id="PF13927">
    <property type="entry name" value="Ig_3"/>
    <property type="match status" value="1"/>
</dbReference>
<dbReference type="Proteomes" id="UP001163046">
    <property type="component" value="Unassembled WGS sequence"/>
</dbReference>
<dbReference type="InterPro" id="IPR036179">
    <property type="entry name" value="Ig-like_dom_sf"/>
</dbReference>
<keyword evidence="2 8" id="KW-0812">Transmembrane</keyword>
<evidence type="ECO:0000259" key="11">
    <source>
        <dbReference type="PROSITE" id="PS50835"/>
    </source>
</evidence>
<dbReference type="PROSITE" id="PS50948">
    <property type="entry name" value="PAN"/>
    <property type="match status" value="1"/>
</dbReference>
<dbReference type="InterPro" id="IPR003598">
    <property type="entry name" value="Ig_sub2"/>
</dbReference>
<evidence type="ECO:0000256" key="4">
    <source>
        <dbReference type="ARBA" id="ARBA00023136"/>
    </source>
</evidence>
<comment type="subcellular location">
    <subcellularLocation>
        <location evidence="1">Membrane</location>
        <topology evidence="1">Multi-pass membrane protein</topology>
    </subcellularLocation>
</comment>
<dbReference type="PANTHER" id="PTHR45902:SF4">
    <property type="entry name" value="G-PROTEIN COUPLED RECEPTORS FAMILY 2 PROFILE 2 DOMAIN-CONTAINING PROTEIN"/>
    <property type="match status" value="1"/>
</dbReference>
<dbReference type="GO" id="GO:0007166">
    <property type="term" value="P:cell surface receptor signaling pathway"/>
    <property type="evidence" value="ECO:0007669"/>
    <property type="project" value="InterPro"/>
</dbReference>
<evidence type="ECO:0000256" key="1">
    <source>
        <dbReference type="ARBA" id="ARBA00004141"/>
    </source>
</evidence>
<dbReference type="Gene3D" id="1.20.1070.10">
    <property type="entry name" value="Rhodopsin 7-helix transmembrane proteins"/>
    <property type="match status" value="1"/>
</dbReference>
<evidence type="ECO:0000259" key="10">
    <source>
        <dbReference type="PROSITE" id="PS50261"/>
    </source>
</evidence>
<dbReference type="SMART" id="SM00409">
    <property type="entry name" value="IG"/>
    <property type="match status" value="2"/>
</dbReference>
<keyword evidence="9" id="KW-0732">Signal</keyword>
<feature type="region of interest" description="Disordered" evidence="7">
    <location>
        <begin position="813"/>
        <end position="836"/>
    </location>
</feature>
<evidence type="ECO:0000256" key="3">
    <source>
        <dbReference type="ARBA" id="ARBA00022989"/>
    </source>
</evidence>
<feature type="compositionally biased region" description="Low complexity" evidence="7">
    <location>
        <begin position="508"/>
        <end position="525"/>
    </location>
</feature>
<organism evidence="13 14">
    <name type="scientific">Desmophyllum pertusum</name>
    <dbReference type="NCBI Taxonomy" id="174260"/>
    <lineage>
        <taxon>Eukaryota</taxon>
        <taxon>Metazoa</taxon>
        <taxon>Cnidaria</taxon>
        <taxon>Anthozoa</taxon>
        <taxon>Hexacorallia</taxon>
        <taxon>Scleractinia</taxon>
        <taxon>Caryophylliina</taxon>
        <taxon>Caryophylliidae</taxon>
        <taxon>Desmophyllum</taxon>
    </lineage>
</organism>
<sequence>MLHWSIYLSILQLWIVSLLNVSSGKDCRMLKLKPAQKGNSIQGHVIRSVMVKRDSSCLARCFTEDNCMSYNLGPKLVDESHTCELSNSDHLVHPEDLASREGFIYQPFENACHSSPPRCIANSSVCQNGFTDKGYRCMEGLLPFVTMTPQTEITETGRHVKFTCKVTGQYNPVVTWSKSQGSLPDSRSIVNEETLTLLNVTTDDSGSYVCTGTSIMGTNSSSVTLRVHTALKFITRPPSSVLVYDGQALNLSCSASSDLQTNVSWMFDGTTILPQGAAIDASDNLIVLFASFTHGGNYTCTAMNSLTVLHANVNVHVIPETCSRVKVNIADVSDTQSPPTLMPPTLPLGGLQPPGAPPPSSTDGQPPFPPSSSSSSVGQPPPLPPESSPPAPPSHVSPPSLPSQSPPPYPPPPWSTAPSQSPPPYPLPPWSTAPSQSPPPYPPPPWSTTRSQSPPPYPPPPWSTAPSQSPPPYPPPPWSPAPSPPSDTSPPSHTSQPSPPSGSGVVLTGKPPTTTATAASTTVPSPTGPAPDSFLLSTLRRKCSPDVIPTDGTTMQKTCYNPQTSALSLNKTCFALKNGVTRAKYTGYAVWSACPQNWTERSVRQKCQDEDQNDLLRNLPVFNKDSHVTYKNIFCARCNGAVNTSYWKIKFDCETWFNVTTLNLGDRMTLLLQNCSVNKSPQDTQLKFLKRCIPRFQDCSNTSQEKNESYCQRECLRYAFPFCFGTVEKIRFRNPQCALCNGFKPNDLESECEADSGGVSPPLTILFDFSSTSKYSVVVKDRKENVVKRTKQELSCALDEVYDPYEGSCKTIDSTGSQTAGHEKSKGNETEANQGNRTRLQPNCTFIAFNKTDYVQLSNSSVYLKLHNKIYSNTTYTIRDNRLLLCVNFSRNFTATKTEPGIQHQITKTPASLQLLTSIGCIVSMVSLVLLLITYILFAELRNLPGKIIINLTFSLLLYQSVFFSAAKTDDQETCLAVAVLLHYFVLSSFTWMNVMAYDVHRIFTTTAVAANRQGSYKKRLMKYCLYAWGAPAFVVLICVTVDHIKKEYIGYGQGEEECFISQPQAILYSFVLPVALLMIFNLFALGHTVIHIVNTRKRTQQVTNQRHSTNVTLICVKMSSVMGVTWILGISANVKALSFLWYPYVILNSLQGFFIFLSFAVSGRALELYRSKLTAGILKNLTTKTGRNCRVQSACSTECPDTQDTRL</sequence>
<protein>
    <submittedName>
        <fullName evidence="13">Uncharacterized protein</fullName>
    </submittedName>
</protein>
<evidence type="ECO:0000259" key="12">
    <source>
        <dbReference type="PROSITE" id="PS50948"/>
    </source>
</evidence>
<gene>
    <name evidence="13" type="ORF">OS493_006358</name>
</gene>
<dbReference type="InterPro" id="IPR053231">
    <property type="entry name" value="GPCR_LN-TM7"/>
</dbReference>
<dbReference type="GO" id="GO:0016020">
    <property type="term" value="C:membrane"/>
    <property type="evidence" value="ECO:0007669"/>
    <property type="project" value="UniProtKB-SubCell"/>
</dbReference>
<dbReference type="SUPFAM" id="SSF81321">
    <property type="entry name" value="Family A G protein-coupled receptor-like"/>
    <property type="match status" value="1"/>
</dbReference>
<feature type="transmembrane region" description="Helical" evidence="8">
    <location>
        <begin position="915"/>
        <end position="936"/>
    </location>
</feature>
<feature type="compositionally biased region" description="Pro residues" evidence="7">
    <location>
        <begin position="379"/>
        <end position="446"/>
    </location>
</feature>
<keyword evidence="4 8" id="KW-0472">Membrane</keyword>
<dbReference type="PROSITE" id="PS50261">
    <property type="entry name" value="G_PROTEIN_RECEP_F2_4"/>
    <property type="match status" value="1"/>
</dbReference>
<feature type="domain" description="Ig-like" evidence="11">
    <location>
        <begin position="143"/>
        <end position="224"/>
    </location>
</feature>
<evidence type="ECO:0000256" key="2">
    <source>
        <dbReference type="ARBA" id="ARBA00022692"/>
    </source>
</evidence>
<dbReference type="InterPro" id="IPR000832">
    <property type="entry name" value="GPCR_2_secretin-like"/>
</dbReference>
<keyword evidence="14" id="KW-1185">Reference proteome</keyword>
<feature type="signal peptide" evidence="9">
    <location>
        <begin position="1"/>
        <end position="24"/>
    </location>
</feature>
<dbReference type="InterPro" id="IPR013098">
    <property type="entry name" value="Ig_I-set"/>
</dbReference>
<accession>A0A9X0DBB5</accession>
<reference evidence="13" key="1">
    <citation type="submission" date="2023-01" db="EMBL/GenBank/DDBJ databases">
        <title>Genome assembly of the deep-sea coral Lophelia pertusa.</title>
        <authorList>
            <person name="Herrera S."/>
            <person name="Cordes E."/>
        </authorList>
    </citation>
    <scope>NUCLEOTIDE SEQUENCE</scope>
    <source>
        <strain evidence="13">USNM1676648</strain>
        <tissue evidence="13">Polyp</tissue>
    </source>
</reference>
<feature type="transmembrane region" description="Helical" evidence="8">
    <location>
        <begin position="1112"/>
        <end position="1130"/>
    </location>
</feature>
<dbReference type="SUPFAM" id="SSF48726">
    <property type="entry name" value="Immunoglobulin"/>
    <property type="match status" value="2"/>
</dbReference>
<feature type="chain" id="PRO_5040809671" evidence="9">
    <location>
        <begin position="25"/>
        <end position="1208"/>
    </location>
</feature>
<dbReference type="GO" id="GO:0004930">
    <property type="term" value="F:G protein-coupled receptor activity"/>
    <property type="evidence" value="ECO:0007669"/>
    <property type="project" value="InterPro"/>
</dbReference>
<feature type="transmembrane region" description="Helical" evidence="8">
    <location>
        <begin position="1142"/>
        <end position="1163"/>
    </location>
</feature>
<feature type="compositionally biased region" description="Pro residues" evidence="7">
    <location>
        <begin position="354"/>
        <end position="370"/>
    </location>
</feature>
<dbReference type="SMART" id="SM00408">
    <property type="entry name" value="IGc2"/>
    <property type="match status" value="2"/>
</dbReference>
<evidence type="ECO:0000256" key="9">
    <source>
        <dbReference type="SAM" id="SignalP"/>
    </source>
</evidence>
<dbReference type="InterPro" id="IPR017981">
    <property type="entry name" value="GPCR_2-like_7TM"/>
</dbReference>
<feature type="transmembrane region" description="Helical" evidence="8">
    <location>
        <begin position="1066"/>
        <end position="1091"/>
    </location>
</feature>
<dbReference type="PROSITE" id="PS50835">
    <property type="entry name" value="IG_LIKE"/>
    <property type="match status" value="2"/>
</dbReference>
<evidence type="ECO:0000256" key="7">
    <source>
        <dbReference type="SAM" id="MobiDB-lite"/>
    </source>
</evidence>